<evidence type="ECO:0000256" key="5">
    <source>
        <dbReference type="ARBA" id="ARBA00022827"/>
    </source>
</evidence>
<dbReference type="AlphaFoldDB" id="A0AAV3UL89"/>
<comment type="pathway">
    <text evidence="2">Siderophore biosynthesis.</text>
</comment>
<reference evidence="8 9" key="1">
    <citation type="journal article" date="2019" name="Int. J. Syst. Evol. Microbiol.">
        <title>The Global Catalogue of Microorganisms (GCM) 10K type strain sequencing project: providing services to taxonomists for standard genome sequencing and annotation.</title>
        <authorList>
            <consortium name="The Broad Institute Genomics Platform"/>
            <consortium name="The Broad Institute Genome Sequencing Center for Infectious Disease"/>
            <person name="Wu L."/>
            <person name="Ma J."/>
        </authorList>
    </citation>
    <scope>NUCLEOTIDE SEQUENCE [LARGE SCALE GENOMIC DNA]</scope>
    <source>
        <strain evidence="8 9">JCM 17504</strain>
    </source>
</reference>
<evidence type="ECO:0000313" key="8">
    <source>
        <dbReference type="EMBL" id="GAA5056260.1"/>
    </source>
</evidence>
<accession>A0AAV3UL89</accession>
<sequence>MTAADEMEASDEGAYDVLGIGLGPFNLGLAALLSDTDCDALFLEQKPEFEWHGGMLIEDATLEVPFMADLVTLADPTSDYSYLNYLRRHNRLYEFYFYETFQVPRREYDDYCRWVAENLGNTRFSRRVTNVRYDESAREFRATARNPENGKTGETSEPVEYRAKDIVLGVGSVPFVPESLRGHPEEDVFHSASYLNRRERCLDANSITVVGSGQSAAEIFLDLLRQQPEADFRLDWFTRSDGFFPMEYSKLGLQHFTPEYTQYFHGLSQETKDDLLPEQGLLYKGIDENTSEEIYDLLYERSVGGDDPNVGMLATTEVEDISQVGDGYRLICKQWQVGERFAHGSEVVILGTGYHRPTPSFLAGIEGRIDRDAKGRLRVESDFEIGFDAPGRIFVQNAGMHAHGVGTPDLGLGCYRNARIIESLVGDEVYPVDSDTVFQDFSVERFVSKSPNSERLHGKRTPLQED</sequence>
<evidence type="ECO:0000256" key="2">
    <source>
        <dbReference type="ARBA" id="ARBA00004924"/>
    </source>
</evidence>
<dbReference type="Proteomes" id="UP001501729">
    <property type="component" value="Unassembled WGS sequence"/>
</dbReference>
<comment type="cofactor">
    <cofactor evidence="1">
        <name>FAD</name>
        <dbReference type="ChEBI" id="CHEBI:57692"/>
    </cofactor>
</comment>
<dbReference type="Gene3D" id="3.50.50.60">
    <property type="entry name" value="FAD/NAD(P)-binding domain"/>
    <property type="match status" value="1"/>
</dbReference>
<organism evidence="8 9">
    <name type="scientific">Haladaptatus pallidirubidus</name>
    <dbReference type="NCBI Taxonomy" id="1008152"/>
    <lineage>
        <taxon>Archaea</taxon>
        <taxon>Methanobacteriati</taxon>
        <taxon>Methanobacteriota</taxon>
        <taxon>Stenosarchaea group</taxon>
        <taxon>Halobacteria</taxon>
        <taxon>Halobacteriales</taxon>
        <taxon>Haladaptataceae</taxon>
        <taxon>Haladaptatus</taxon>
    </lineage>
</organism>
<dbReference type="InterPro" id="IPR036188">
    <property type="entry name" value="FAD/NAD-bd_sf"/>
</dbReference>
<keyword evidence="7" id="KW-0560">Oxidoreductase</keyword>
<dbReference type="PANTHER" id="PTHR42802:SF1">
    <property type="entry name" value="L-ORNITHINE N(5)-MONOOXYGENASE"/>
    <property type="match status" value="1"/>
</dbReference>
<dbReference type="SUPFAM" id="SSF51905">
    <property type="entry name" value="FAD/NAD(P)-binding domain"/>
    <property type="match status" value="1"/>
</dbReference>
<name>A0AAV3UL89_9EURY</name>
<gene>
    <name evidence="8" type="ORF">GCM10025751_36920</name>
</gene>
<keyword evidence="5" id="KW-0274">FAD</keyword>
<keyword evidence="6" id="KW-0521">NADP</keyword>
<keyword evidence="9" id="KW-1185">Reference proteome</keyword>
<dbReference type="RefSeq" id="WP_227774175.1">
    <property type="nucleotide sequence ID" value="NZ_BAABKX010000015.1"/>
</dbReference>
<evidence type="ECO:0000256" key="6">
    <source>
        <dbReference type="ARBA" id="ARBA00022857"/>
    </source>
</evidence>
<dbReference type="GeneID" id="68614443"/>
<evidence type="ECO:0000256" key="1">
    <source>
        <dbReference type="ARBA" id="ARBA00001974"/>
    </source>
</evidence>
<evidence type="ECO:0000313" key="9">
    <source>
        <dbReference type="Proteomes" id="UP001501729"/>
    </source>
</evidence>
<protein>
    <submittedName>
        <fullName evidence="8">Lysine N(6)-hydroxylase/L-ornithine N(5)-oxygenase family protein</fullName>
    </submittedName>
</protein>
<comment type="caution">
    <text evidence="8">The sequence shown here is derived from an EMBL/GenBank/DDBJ whole genome shotgun (WGS) entry which is preliminary data.</text>
</comment>
<evidence type="ECO:0000256" key="3">
    <source>
        <dbReference type="ARBA" id="ARBA00007588"/>
    </source>
</evidence>
<dbReference type="GO" id="GO:0016491">
    <property type="term" value="F:oxidoreductase activity"/>
    <property type="evidence" value="ECO:0007669"/>
    <property type="project" value="UniProtKB-KW"/>
</dbReference>
<keyword evidence="4" id="KW-0285">Flavoprotein</keyword>
<dbReference type="EMBL" id="BAABKX010000015">
    <property type="protein sequence ID" value="GAA5056260.1"/>
    <property type="molecule type" value="Genomic_DNA"/>
</dbReference>
<evidence type="ECO:0000256" key="7">
    <source>
        <dbReference type="ARBA" id="ARBA00023002"/>
    </source>
</evidence>
<proteinExistence type="inferred from homology"/>
<dbReference type="PANTHER" id="PTHR42802">
    <property type="entry name" value="MONOOXYGENASE"/>
    <property type="match status" value="1"/>
</dbReference>
<comment type="similarity">
    <text evidence="3">Belongs to the lysine N(6)-hydroxylase/L-ornithine N(5)-oxygenase family.</text>
</comment>
<dbReference type="Pfam" id="PF13434">
    <property type="entry name" value="Lys_Orn_oxgnase"/>
    <property type="match status" value="1"/>
</dbReference>
<dbReference type="InterPro" id="IPR025700">
    <property type="entry name" value="Lys/Orn_oxygenase"/>
</dbReference>
<evidence type="ECO:0000256" key="4">
    <source>
        <dbReference type="ARBA" id="ARBA00022630"/>
    </source>
</evidence>